<proteinExistence type="predicted"/>
<evidence type="ECO:0000256" key="1">
    <source>
        <dbReference type="SAM" id="MobiDB-lite"/>
    </source>
</evidence>
<feature type="region of interest" description="Disordered" evidence="1">
    <location>
        <begin position="82"/>
        <end position="104"/>
    </location>
</feature>
<dbReference type="AlphaFoldDB" id="A0A016UMD4"/>
<organism evidence="2 3">
    <name type="scientific">Ancylostoma ceylanicum</name>
    <dbReference type="NCBI Taxonomy" id="53326"/>
    <lineage>
        <taxon>Eukaryota</taxon>
        <taxon>Metazoa</taxon>
        <taxon>Ecdysozoa</taxon>
        <taxon>Nematoda</taxon>
        <taxon>Chromadorea</taxon>
        <taxon>Rhabditida</taxon>
        <taxon>Rhabditina</taxon>
        <taxon>Rhabditomorpha</taxon>
        <taxon>Strongyloidea</taxon>
        <taxon>Ancylostomatidae</taxon>
        <taxon>Ancylostomatinae</taxon>
        <taxon>Ancylostoma</taxon>
    </lineage>
</organism>
<dbReference type="EMBL" id="JARK01001371">
    <property type="protein sequence ID" value="EYC16056.1"/>
    <property type="molecule type" value="Genomic_DNA"/>
</dbReference>
<sequence length="104" mass="11328">MATPTGGSRDVRRDAAAPHAYASQIRVPPSKSLDDSVGHPLHFFDSDGIHLPHLSAENLSISPQLVRLTATAATRTWIDQSRPTSCHAAYPNEAQSGNQTRKKW</sequence>
<reference evidence="3" key="1">
    <citation type="journal article" date="2015" name="Nat. Genet.">
        <title>The genome and transcriptome of the zoonotic hookworm Ancylostoma ceylanicum identify infection-specific gene families.</title>
        <authorList>
            <person name="Schwarz E.M."/>
            <person name="Hu Y."/>
            <person name="Antoshechkin I."/>
            <person name="Miller M.M."/>
            <person name="Sternberg P.W."/>
            <person name="Aroian R.V."/>
        </authorList>
    </citation>
    <scope>NUCLEOTIDE SEQUENCE</scope>
    <source>
        <strain evidence="3">HY135</strain>
    </source>
</reference>
<comment type="caution">
    <text evidence="2">The sequence shown here is derived from an EMBL/GenBank/DDBJ whole genome shotgun (WGS) entry which is preliminary data.</text>
</comment>
<dbReference type="Proteomes" id="UP000024635">
    <property type="component" value="Unassembled WGS sequence"/>
</dbReference>
<accession>A0A016UMD4</accession>
<protein>
    <submittedName>
        <fullName evidence="2">Uncharacterized protein</fullName>
    </submittedName>
</protein>
<evidence type="ECO:0000313" key="3">
    <source>
        <dbReference type="Proteomes" id="UP000024635"/>
    </source>
</evidence>
<evidence type="ECO:0000313" key="2">
    <source>
        <dbReference type="EMBL" id="EYC16056.1"/>
    </source>
</evidence>
<name>A0A016UMD4_9BILA</name>
<gene>
    <name evidence="2" type="primary">Acey_s0035.g3120</name>
    <name evidence="2" type="ORF">Y032_0035g3120</name>
</gene>
<feature type="compositionally biased region" description="Polar residues" evidence="1">
    <location>
        <begin position="93"/>
        <end position="104"/>
    </location>
</feature>
<keyword evidence="3" id="KW-1185">Reference proteome</keyword>
<feature type="region of interest" description="Disordered" evidence="1">
    <location>
        <begin position="1"/>
        <end position="39"/>
    </location>
</feature>